<dbReference type="AlphaFoldDB" id="A0A517YC61"/>
<evidence type="ECO:0000313" key="6">
    <source>
        <dbReference type="EMBL" id="QDU27827.1"/>
    </source>
</evidence>
<keyword evidence="1" id="KW-0479">Metal-binding</keyword>
<evidence type="ECO:0000313" key="7">
    <source>
        <dbReference type="Proteomes" id="UP000315017"/>
    </source>
</evidence>
<dbReference type="SUPFAM" id="SSF46626">
    <property type="entry name" value="Cytochrome c"/>
    <property type="match status" value="1"/>
</dbReference>
<keyword evidence="7" id="KW-1185">Reference proteome</keyword>
<feature type="chain" id="PRO_5022119418" evidence="4">
    <location>
        <begin position="24"/>
        <end position="1159"/>
    </location>
</feature>
<dbReference type="PANTHER" id="PTHR35889">
    <property type="entry name" value="CYCLOINULO-OLIGOSACCHARIDE FRUCTANOTRANSFERASE-RELATED"/>
    <property type="match status" value="1"/>
</dbReference>
<dbReference type="Pfam" id="PF07635">
    <property type="entry name" value="PSCyt1"/>
    <property type="match status" value="1"/>
</dbReference>
<dbReference type="PANTHER" id="PTHR35889:SF3">
    <property type="entry name" value="F-BOX DOMAIN-CONTAINING PROTEIN"/>
    <property type="match status" value="1"/>
</dbReference>
<keyword evidence="4" id="KW-0732">Signal</keyword>
<dbReference type="Pfam" id="PF22633">
    <property type="entry name" value="F5_F8_type_C_2"/>
    <property type="match status" value="1"/>
</dbReference>
<name>A0A517YC61_9BACT</name>
<feature type="domain" description="F5/8 type C" evidence="5">
    <location>
        <begin position="522"/>
        <end position="672"/>
    </location>
</feature>
<dbReference type="GO" id="GO:0046872">
    <property type="term" value="F:metal ion binding"/>
    <property type="evidence" value="ECO:0007669"/>
    <property type="project" value="UniProtKB-KW"/>
</dbReference>
<reference evidence="6 7" key="1">
    <citation type="submission" date="2019-02" db="EMBL/GenBank/DDBJ databases">
        <title>Deep-cultivation of Planctomycetes and their phenomic and genomic characterization uncovers novel biology.</title>
        <authorList>
            <person name="Wiegand S."/>
            <person name="Jogler M."/>
            <person name="Boedeker C."/>
            <person name="Pinto D."/>
            <person name="Vollmers J."/>
            <person name="Rivas-Marin E."/>
            <person name="Kohn T."/>
            <person name="Peeters S.H."/>
            <person name="Heuer A."/>
            <person name="Rast P."/>
            <person name="Oberbeckmann S."/>
            <person name="Bunk B."/>
            <person name="Jeske O."/>
            <person name="Meyerdierks A."/>
            <person name="Storesund J.E."/>
            <person name="Kallscheuer N."/>
            <person name="Luecker S."/>
            <person name="Lage O.M."/>
            <person name="Pohl T."/>
            <person name="Merkel B.J."/>
            <person name="Hornburger P."/>
            <person name="Mueller R.-W."/>
            <person name="Bruemmer F."/>
            <person name="Labrenz M."/>
            <person name="Spormann A.M."/>
            <person name="Op den Camp H."/>
            <person name="Overmann J."/>
            <person name="Amann R."/>
            <person name="Jetten M.S.M."/>
            <person name="Mascher T."/>
            <person name="Medema M.H."/>
            <person name="Devos D.P."/>
            <person name="Kaster A.-K."/>
            <person name="Ovreas L."/>
            <person name="Rohde M."/>
            <person name="Galperin M.Y."/>
            <person name="Jogler C."/>
        </authorList>
    </citation>
    <scope>NUCLEOTIDE SEQUENCE [LARGE SCALE GENOMIC DNA]</scope>
    <source>
        <strain evidence="6 7">ETA_A8</strain>
    </source>
</reference>
<dbReference type="InterPro" id="IPR036909">
    <property type="entry name" value="Cyt_c-like_dom_sf"/>
</dbReference>
<dbReference type="EMBL" id="CP036274">
    <property type="protein sequence ID" value="QDU27827.1"/>
    <property type="molecule type" value="Genomic_DNA"/>
</dbReference>
<gene>
    <name evidence="6" type="ORF">ETAA8_29180</name>
</gene>
<evidence type="ECO:0000259" key="5">
    <source>
        <dbReference type="PROSITE" id="PS50022"/>
    </source>
</evidence>
<organism evidence="6 7">
    <name type="scientific">Anatilimnocola aggregata</name>
    <dbReference type="NCBI Taxonomy" id="2528021"/>
    <lineage>
        <taxon>Bacteria</taxon>
        <taxon>Pseudomonadati</taxon>
        <taxon>Planctomycetota</taxon>
        <taxon>Planctomycetia</taxon>
        <taxon>Pirellulales</taxon>
        <taxon>Pirellulaceae</taxon>
        <taxon>Anatilimnocola</taxon>
    </lineage>
</organism>
<sequence precursor="true">MLRSWLIAYPLFVCFALSAAIMAAEPSKQIDFNRDIKPILSNKCYFCHGPDEAERKGGIDGLRLDTFEGAKADLGSGHAAVVPGQPEKSELIKRVTSREADQVMPPPGIGKNLTPREIELLREWIRQGAPFAQHWSYVKPTFPQLPAIKNKAWPKNEIDHFLLARLEREGLQPQDEADRYTLIRRLSLDLTGLPPTLAEVDAFVSDSDPQAYEKLVDRLLQKEAYGEHWAHQWLDLARYADSAGYADDPARTIWSYRDYVIRSFNTNKPFDQFTIEQIAGDLLPNPTDEQLTATAFHRNTLTNNEGGTNDEEFRNVAVVDRVNTTMAVWMGTTIACAQCHTHKYDPLSQKEFFGLFAIFNNTEDADRKDESPLLSRFSPMQLEQKTQWESELAALAKTLQTTTPELAAAQAKWEATIPRAVEWTSLVPAKFQSQTGLPGVIANDGVVRVATAADNDDYTLEIPLAAGRLRALRLEALADEQLPGKGPGHSGSNFVISEISAVVVPPEDSLLRGRYVRVEIPGKKKMLSLAEVQVFSGSNNLALAGEATQSSTDYDGPPKLAIDGNTNGDFQAKSVTHTAASNDPWWEVDLKDARDVDRIVIWNRTDGNAGGRLADFQVTLLDEQRKPVWQKMVAKAPPKSEEFLLSGEKALDFTTAFATYSQPQFEAASLIRPDGKADRKQKGWAIGGRPGESHSVTLVAKQPAEVGAGSKLVVTIHQQSVHKQHTLGKFRLSATSSDQVQMWAEAPANVLAALQPAVDERTPEQKDLIAKHFLSITPELKGTRDRQAAINKLIADLKPNTVPIMKEMAGKGRVTRLQHRGNYLDLGDEVQPGSPAIFPPLRTDIHQRLALAHWLVDDNNPLTGRVIANRYWEQIFGIGIVSTSEEFGSQGEQPAHPELLDWLATDLVKNKWDLKAFVKKLVTSAAYRQSSRVTPDLQQRDPDNRLLARGPRFRLSAEMVRDQTLAACGLLSTKMYGPPVKPMQPAMGLNAAFGSGIDWQTSEGPDRYRRALYTTWRRSNPYPSMATFDAPNREVCTVRRVRTNTPLQALVTLNDPVYIEAAQALARKVVAEGGATPADRAAFAFRLCLARPPHADERERLTQLFTRTLTKFQADPDAARRLATEPIGPLPKDASAPELAAWTVVGNVLLNLDETLMKR</sequence>
<dbReference type="SUPFAM" id="SSF49785">
    <property type="entry name" value="Galactose-binding domain-like"/>
    <property type="match status" value="1"/>
</dbReference>
<dbReference type="InterPro" id="IPR006585">
    <property type="entry name" value="FTP1"/>
</dbReference>
<keyword evidence="2" id="KW-0106">Calcium</keyword>
<dbReference type="Pfam" id="PF07587">
    <property type="entry name" value="PSD1"/>
    <property type="match status" value="1"/>
</dbReference>
<keyword evidence="3" id="KW-1015">Disulfide bond</keyword>
<dbReference type="Gene3D" id="2.60.120.260">
    <property type="entry name" value="Galactose-binding domain-like"/>
    <property type="match status" value="1"/>
</dbReference>
<evidence type="ECO:0000256" key="1">
    <source>
        <dbReference type="ARBA" id="ARBA00022723"/>
    </source>
</evidence>
<dbReference type="InterPro" id="IPR011429">
    <property type="entry name" value="Cyt_c_Planctomycete-type"/>
</dbReference>
<feature type="signal peptide" evidence="4">
    <location>
        <begin position="1"/>
        <end position="23"/>
    </location>
</feature>
<dbReference type="InterPro" id="IPR022655">
    <property type="entry name" value="DUF1553"/>
</dbReference>
<dbReference type="GO" id="GO:0009055">
    <property type="term" value="F:electron transfer activity"/>
    <property type="evidence" value="ECO:0007669"/>
    <property type="project" value="InterPro"/>
</dbReference>
<dbReference type="KEGG" id="aagg:ETAA8_29180"/>
<dbReference type="Proteomes" id="UP000315017">
    <property type="component" value="Chromosome"/>
</dbReference>
<dbReference type="InterPro" id="IPR000421">
    <property type="entry name" value="FA58C"/>
</dbReference>
<dbReference type="RefSeq" id="WP_145089098.1">
    <property type="nucleotide sequence ID" value="NZ_CP036274.1"/>
</dbReference>
<evidence type="ECO:0000256" key="4">
    <source>
        <dbReference type="SAM" id="SignalP"/>
    </source>
</evidence>
<dbReference type="Pfam" id="PF07583">
    <property type="entry name" value="PSCyt2"/>
    <property type="match status" value="1"/>
</dbReference>
<evidence type="ECO:0000256" key="2">
    <source>
        <dbReference type="ARBA" id="ARBA00022837"/>
    </source>
</evidence>
<dbReference type="OrthoDB" id="127107at2"/>
<dbReference type="PROSITE" id="PS50022">
    <property type="entry name" value="FA58C_3"/>
    <property type="match status" value="1"/>
</dbReference>
<accession>A0A517YC61</accession>
<dbReference type="SMART" id="SM00607">
    <property type="entry name" value="FTP"/>
    <property type="match status" value="1"/>
</dbReference>
<dbReference type="InterPro" id="IPR011444">
    <property type="entry name" value="DUF1549"/>
</dbReference>
<dbReference type="GO" id="GO:0020037">
    <property type="term" value="F:heme binding"/>
    <property type="evidence" value="ECO:0007669"/>
    <property type="project" value="InterPro"/>
</dbReference>
<protein>
    <submittedName>
        <fullName evidence="6">Planctomycete cytochrome C</fullName>
    </submittedName>
</protein>
<proteinExistence type="predicted"/>
<dbReference type="InterPro" id="IPR008979">
    <property type="entry name" value="Galactose-bd-like_sf"/>
</dbReference>
<evidence type="ECO:0000256" key="3">
    <source>
        <dbReference type="ARBA" id="ARBA00023157"/>
    </source>
</evidence>